<feature type="chain" id="PRO_5046847581" evidence="3">
    <location>
        <begin position="35"/>
        <end position="276"/>
    </location>
</feature>
<comment type="caution">
    <text evidence="4">The sequence shown here is derived from an EMBL/GenBank/DDBJ whole genome shotgun (WGS) entry which is preliminary data.</text>
</comment>
<keyword evidence="2" id="KW-0472">Membrane</keyword>
<dbReference type="RefSeq" id="WP_344809025.1">
    <property type="nucleotide sequence ID" value="NZ_BAABAB010000049.1"/>
</dbReference>
<organism evidence="4 5">
    <name type="scientific">Microlunatus ginsengisoli</name>
    <dbReference type="NCBI Taxonomy" id="363863"/>
    <lineage>
        <taxon>Bacteria</taxon>
        <taxon>Bacillati</taxon>
        <taxon>Actinomycetota</taxon>
        <taxon>Actinomycetes</taxon>
        <taxon>Propionibacteriales</taxon>
        <taxon>Propionibacteriaceae</taxon>
        <taxon>Microlunatus</taxon>
    </lineage>
</organism>
<evidence type="ECO:0000256" key="2">
    <source>
        <dbReference type="SAM" id="Phobius"/>
    </source>
</evidence>
<keyword evidence="2" id="KW-1133">Transmembrane helix</keyword>
<dbReference type="Proteomes" id="UP001501490">
    <property type="component" value="Unassembled WGS sequence"/>
</dbReference>
<reference evidence="5" key="1">
    <citation type="journal article" date="2019" name="Int. J. Syst. Evol. Microbiol.">
        <title>The Global Catalogue of Microorganisms (GCM) 10K type strain sequencing project: providing services to taxonomists for standard genome sequencing and annotation.</title>
        <authorList>
            <consortium name="The Broad Institute Genomics Platform"/>
            <consortium name="The Broad Institute Genome Sequencing Center for Infectious Disease"/>
            <person name="Wu L."/>
            <person name="Ma J."/>
        </authorList>
    </citation>
    <scope>NUCLEOTIDE SEQUENCE [LARGE SCALE GENOMIC DNA]</scope>
    <source>
        <strain evidence="5">JCM 16929</strain>
    </source>
</reference>
<keyword evidence="2" id="KW-0812">Transmembrane</keyword>
<feature type="transmembrane region" description="Helical" evidence="2">
    <location>
        <begin position="200"/>
        <end position="218"/>
    </location>
</feature>
<feature type="region of interest" description="Disordered" evidence="1">
    <location>
        <begin position="255"/>
        <end position="276"/>
    </location>
</feature>
<protein>
    <submittedName>
        <fullName evidence="4">Uncharacterized protein</fullName>
    </submittedName>
</protein>
<evidence type="ECO:0000313" key="4">
    <source>
        <dbReference type="EMBL" id="GAA3638468.1"/>
    </source>
</evidence>
<dbReference type="EMBL" id="BAABAB010000049">
    <property type="protein sequence ID" value="GAA3638468.1"/>
    <property type="molecule type" value="Genomic_DNA"/>
</dbReference>
<accession>A0ABP7AQU4</accession>
<feature type="signal peptide" evidence="3">
    <location>
        <begin position="1"/>
        <end position="34"/>
    </location>
</feature>
<keyword evidence="5" id="KW-1185">Reference proteome</keyword>
<sequence>MDPRTVWGTTLARRLLAAVAAVLLLVVPASTAAAAPPPGLVWWATIDGNRVDYATPSAPIKLGASDQARIEVYLDNRGTGPIDVRSVRIDGRVIGMAFFSYTTRLDIALPAGEQTSRRFDIDITDLTRQATGQLPATVSLVGPDRKTVDDRDFTVDVAGSMFSVYGAFGLIVAGITAVVLAGLLVAIWRRQLPRNRWQRGVRFLPAGIGVGLVLTFTLSATRLLTPSATLWLPVLLICAGAAFMIGYLLPVGKDEPPPPQPDPEATVLQAPSRPLV</sequence>
<gene>
    <name evidence="4" type="ORF">GCM10022236_46100</name>
</gene>
<evidence type="ECO:0000313" key="5">
    <source>
        <dbReference type="Proteomes" id="UP001501490"/>
    </source>
</evidence>
<proteinExistence type="predicted"/>
<evidence type="ECO:0000256" key="3">
    <source>
        <dbReference type="SAM" id="SignalP"/>
    </source>
</evidence>
<keyword evidence="3" id="KW-0732">Signal</keyword>
<evidence type="ECO:0000256" key="1">
    <source>
        <dbReference type="SAM" id="MobiDB-lite"/>
    </source>
</evidence>
<feature type="transmembrane region" description="Helical" evidence="2">
    <location>
        <begin position="162"/>
        <end position="188"/>
    </location>
</feature>
<name>A0ABP7AQU4_9ACTN</name>
<feature type="transmembrane region" description="Helical" evidence="2">
    <location>
        <begin position="230"/>
        <end position="249"/>
    </location>
</feature>